<dbReference type="AlphaFoldDB" id="A0A9Y2ICR6"/>
<feature type="domain" description="LTD" evidence="2">
    <location>
        <begin position="29"/>
        <end position="132"/>
    </location>
</feature>
<dbReference type="KEGG" id="acab:QRX50_39030"/>
<dbReference type="Gene3D" id="2.60.40.1260">
    <property type="entry name" value="Lamin Tail domain"/>
    <property type="match status" value="1"/>
</dbReference>
<evidence type="ECO:0000256" key="1">
    <source>
        <dbReference type="SAM" id="SignalP"/>
    </source>
</evidence>
<evidence type="ECO:0000259" key="2">
    <source>
        <dbReference type="PROSITE" id="PS51841"/>
    </source>
</evidence>
<name>A0A9Y2ICR6_9PSEU</name>
<reference evidence="3 4" key="1">
    <citation type="submission" date="2023-06" db="EMBL/GenBank/DDBJ databases">
        <authorList>
            <person name="Oyuntsetseg B."/>
            <person name="Kim S.B."/>
        </authorList>
    </citation>
    <scope>NUCLEOTIDE SEQUENCE [LARGE SCALE GENOMIC DNA]</scope>
    <source>
        <strain evidence="3 4">2-15</strain>
    </source>
</reference>
<accession>A0A9Y2ICR6</accession>
<dbReference type="PROSITE" id="PS51841">
    <property type="entry name" value="LTD"/>
    <property type="match status" value="1"/>
</dbReference>
<evidence type="ECO:0000313" key="4">
    <source>
        <dbReference type="Proteomes" id="UP001236014"/>
    </source>
</evidence>
<dbReference type="InterPro" id="IPR036415">
    <property type="entry name" value="Lamin_tail_dom_sf"/>
</dbReference>
<organism evidence="3 4">
    <name type="scientific">Amycolatopsis carbonis</name>
    <dbReference type="NCBI Taxonomy" id="715471"/>
    <lineage>
        <taxon>Bacteria</taxon>
        <taxon>Bacillati</taxon>
        <taxon>Actinomycetota</taxon>
        <taxon>Actinomycetes</taxon>
        <taxon>Pseudonocardiales</taxon>
        <taxon>Pseudonocardiaceae</taxon>
        <taxon>Amycolatopsis</taxon>
    </lineage>
</organism>
<dbReference type="Proteomes" id="UP001236014">
    <property type="component" value="Chromosome"/>
</dbReference>
<dbReference type="EMBL" id="CP127294">
    <property type="protein sequence ID" value="WIX77342.1"/>
    <property type="molecule type" value="Genomic_DNA"/>
</dbReference>
<dbReference type="SUPFAM" id="SSF74853">
    <property type="entry name" value="Lamin A/C globular tail domain"/>
    <property type="match status" value="1"/>
</dbReference>
<dbReference type="RefSeq" id="WP_285968083.1">
    <property type="nucleotide sequence ID" value="NZ_CP127294.1"/>
</dbReference>
<dbReference type="Pfam" id="PF00932">
    <property type="entry name" value="LTD"/>
    <property type="match status" value="1"/>
</dbReference>
<proteinExistence type="predicted"/>
<protein>
    <submittedName>
        <fullName evidence="3">Lamin tail domain-containing protein</fullName>
    </submittedName>
</protein>
<feature type="chain" id="PRO_5040762725" evidence="1">
    <location>
        <begin position="38"/>
        <end position="474"/>
    </location>
</feature>
<keyword evidence="1" id="KW-0732">Signal</keyword>
<feature type="signal peptide" evidence="1">
    <location>
        <begin position="1"/>
        <end position="37"/>
    </location>
</feature>
<keyword evidence="4" id="KW-1185">Reference proteome</keyword>
<sequence length="474" mass="49385">MTDSRVRRWHRSLRRPLVAVAGPVLVLGALTAPAASAAPADDVRINEVVTTGDVNDSIELYNKGTATADLSGWILKDDDNGSNFKIPSGTTLAPGAFRAFDVHDEFGLGSEDEARLYLANGSTLVDSFSWDDHSDPSWSRCPDGTGSFRQASALTLGGPNACGGSGQGTSPVAWPGSGSVSTADASNVFGEDLSSLYQEGGELWAAQNSGKLWRLVSNGSGGWKPDTASGWSSGKKLHFPNGSGTPDDEGVTVTGSGSSAGVFVATERDDDKSGTSRLSVLRYDVSGSATTLNAAKEWNLTSDLPSVDSNSGFEGVTWVPDASLTAAGFKDSATGAAYSPSRYGSHTGGVFFVGVEGTGMIYGYVLQDSGTFTRVASFSSGMDGVMELQWEPQASRLWAVCDDTCDGQHRTFQVSSGSFTTAAVYNRPSGMSNYNNEGFSVGPASECSGGSKPVYWSDDSNDGGHALRKGSISC</sequence>
<gene>
    <name evidence="3" type="ORF">QRX50_39030</name>
</gene>
<dbReference type="InterPro" id="IPR001322">
    <property type="entry name" value="Lamin_tail_dom"/>
</dbReference>
<evidence type="ECO:0000313" key="3">
    <source>
        <dbReference type="EMBL" id="WIX77342.1"/>
    </source>
</evidence>